<feature type="domain" description="Cyclic nucleotide-binding" evidence="2">
    <location>
        <begin position="17"/>
        <end position="113"/>
    </location>
</feature>
<proteinExistence type="predicted"/>
<keyword evidence="4" id="KW-1185">Reference proteome</keyword>
<dbReference type="NCBIfam" id="NF008909">
    <property type="entry name" value="PRK12273.1"/>
    <property type="match status" value="1"/>
</dbReference>
<dbReference type="eggNOG" id="COG1027">
    <property type="taxonomic scope" value="Bacteria"/>
</dbReference>
<dbReference type="InterPro" id="IPR051546">
    <property type="entry name" value="Aspartate_Ammonia-Lyase"/>
</dbReference>
<evidence type="ECO:0000313" key="4">
    <source>
        <dbReference type="Proteomes" id="UP000000602"/>
    </source>
</evidence>
<gene>
    <name evidence="3" type="ordered locus">DP0352</name>
</gene>
<evidence type="ECO:0000256" key="1">
    <source>
        <dbReference type="ARBA" id="ARBA00023239"/>
    </source>
</evidence>
<organism evidence="3 4">
    <name type="scientific">Desulfotalea psychrophila (strain LSv54 / DSM 12343)</name>
    <dbReference type="NCBI Taxonomy" id="177439"/>
    <lineage>
        <taxon>Bacteria</taxon>
        <taxon>Pseudomonadati</taxon>
        <taxon>Thermodesulfobacteriota</taxon>
        <taxon>Desulfobulbia</taxon>
        <taxon>Desulfobulbales</taxon>
        <taxon>Desulfocapsaceae</taxon>
        <taxon>Desulfotalea</taxon>
    </lineage>
</organism>
<dbReference type="CDD" id="cd01357">
    <property type="entry name" value="Aspartase"/>
    <property type="match status" value="1"/>
</dbReference>
<dbReference type="PANTHER" id="PTHR42696">
    <property type="entry name" value="ASPARTATE AMMONIA-LYASE"/>
    <property type="match status" value="1"/>
</dbReference>
<reference evidence="4" key="1">
    <citation type="journal article" date="2004" name="Environ. Microbiol.">
        <title>The genome of Desulfotalea psychrophila, a sulfate-reducing bacterium from permanently cold Arctic sediments.</title>
        <authorList>
            <person name="Rabus R."/>
            <person name="Ruepp A."/>
            <person name="Frickey T."/>
            <person name="Rattei T."/>
            <person name="Fartmann B."/>
            <person name="Stark M."/>
            <person name="Bauer M."/>
            <person name="Zibat A."/>
            <person name="Lombardot T."/>
            <person name="Becker I."/>
            <person name="Amann J."/>
            <person name="Gellner K."/>
            <person name="Teeling H."/>
            <person name="Leuschner W.D."/>
            <person name="Gloeckner F.-O."/>
            <person name="Lupas A.N."/>
            <person name="Amann R."/>
            <person name="Klenk H.-P."/>
        </authorList>
    </citation>
    <scope>NUCLEOTIDE SEQUENCE [LARGE SCALE GENOMIC DNA]</scope>
    <source>
        <strain evidence="4">DSM 12343 / LSv54</strain>
    </source>
</reference>
<protein>
    <submittedName>
        <fullName evidence="3">Probable apartate ammonia-lyase</fullName>
    </submittedName>
</protein>
<dbReference type="GO" id="GO:0006531">
    <property type="term" value="P:aspartate metabolic process"/>
    <property type="evidence" value="ECO:0007669"/>
    <property type="project" value="TreeGrafter"/>
</dbReference>
<dbReference type="InterPro" id="IPR018951">
    <property type="entry name" value="Fumarase_C_C"/>
</dbReference>
<dbReference type="EMBL" id="CR522870">
    <property type="protein sequence ID" value="CAG35081.1"/>
    <property type="molecule type" value="Genomic_DNA"/>
</dbReference>
<dbReference type="KEGG" id="dps:DP0352"/>
<dbReference type="Gene3D" id="1.20.200.10">
    <property type="entry name" value="Fumarase/aspartase (Central domain)"/>
    <property type="match status" value="1"/>
</dbReference>
<dbReference type="SUPFAM" id="SSF48557">
    <property type="entry name" value="L-aspartase-like"/>
    <property type="match status" value="1"/>
</dbReference>
<dbReference type="Pfam" id="PF10415">
    <property type="entry name" value="FumaraseC_C"/>
    <property type="match status" value="1"/>
</dbReference>
<dbReference type="CDD" id="cd00038">
    <property type="entry name" value="CAP_ED"/>
    <property type="match status" value="1"/>
</dbReference>
<dbReference type="PROSITE" id="PS00163">
    <property type="entry name" value="FUMARATE_LYASES"/>
    <property type="match status" value="1"/>
</dbReference>
<name>Q6ARE3_DESPS</name>
<dbReference type="InterPro" id="IPR014710">
    <property type="entry name" value="RmlC-like_jellyroll"/>
</dbReference>
<evidence type="ECO:0000259" key="2">
    <source>
        <dbReference type="PROSITE" id="PS50042"/>
    </source>
</evidence>
<dbReference type="Pfam" id="PF00206">
    <property type="entry name" value="Lyase_1"/>
    <property type="match status" value="1"/>
</dbReference>
<dbReference type="InterPro" id="IPR020557">
    <property type="entry name" value="Fumarate_lyase_CS"/>
</dbReference>
<dbReference type="InterPro" id="IPR022761">
    <property type="entry name" value="Fumarate_lyase_N"/>
</dbReference>
<dbReference type="InterPro" id="IPR008948">
    <property type="entry name" value="L-Aspartase-like"/>
</dbReference>
<evidence type="ECO:0000313" key="3">
    <source>
        <dbReference type="EMBL" id="CAG35081.1"/>
    </source>
</evidence>
<dbReference type="Gene3D" id="2.60.120.10">
    <property type="entry name" value="Jelly Rolls"/>
    <property type="match status" value="1"/>
</dbReference>
<dbReference type="PROSITE" id="PS50042">
    <property type="entry name" value="CNMP_BINDING_3"/>
    <property type="match status" value="1"/>
</dbReference>
<dbReference type="HOGENOM" id="CLU_021594_4_0_7"/>
<dbReference type="Gene3D" id="1.10.40.30">
    <property type="entry name" value="Fumarase/aspartase (C-terminal domain)"/>
    <property type="match status" value="1"/>
</dbReference>
<sequence>MEDIMKLDENTLKQAALTAGIEEVDLQTFFAQGERIEYAAGDWLFQESTPRNWAGIILAGEIQLVRGLHGSSHRVGTVSAGGLISEGVFIDQDSHANGGYTRLGAVVWQVSREKIDVFRKEQPEIFYRLVSRVAVAINRRMRTLSEQLYGETCKRRTMSGFRLEHDSLGHREIPGDAYYGVQTQRAIENFPISGVPVSNFSHLIEGFAFIKIAAARANFELGVMDGEKMEALCGACVELLEGKLHEHFAVDMFQGGAGTSTNMNANEVITNRGLELMGHEKGEYQYLHPNDHANCSQSTNDTYPTAVKLAVLLSHRNLARGMEDLKNALLQKSVEFKDVLKMGRTENQDAVPMTLGQEFSAYAVMVGSAMRAIEGASEEFMHINMGATAIGTGINCPLGYADLVTEKLVEVSGFPLKRAGNLVEATQNAGTFVQMSATMKRAAVQISKICNDLRWLSSGPRCGLNEINLPPMQPGSSIMPGKVNPVIPEVVNQICYQVIGYDTVVSMAAESSELELCMAEPIIAYDLLHGMMILKNACVTLASRCIVGIEANRDVCRSYVENSIGLVTALVPVIGYEPSAAIAKEALKTGGSVYNLVLEKGLLTKKELDDMLSPEKMTDPRDIPQHL</sequence>
<dbReference type="InterPro" id="IPR000595">
    <property type="entry name" value="cNMP-bd_dom"/>
</dbReference>
<dbReference type="GO" id="GO:0008797">
    <property type="term" value="F:aspartate ammonia-lyase activity"/>
    <property type="evidence" value="ECO:0007669"/>
    <property type="project" value="TreeGrafter"/>
</dbReference>
<dbReference type="GO" id="GO:0005829">
    <property type="term" value="C:cytosol"/>
    <property type="evidence" value="ECO:0007669"/>
    <property type="project" value="TreeGrafter"/>
</dbReference>
<accession>Q6ARE3</accession>
<dbReference type="SUPFAM" id="SSF51206">
    <property type="entry name" value="cAMP-binding domain-like"/>
    <property type="match status" value="1"/>
</dbReference>
<dbReference type="InterPro" id="IPR024083">
    <property type="entry name" value="Fumarase/histidase_N"/>
</dbReference>
<keyword evidence="1 3" id="KW-0456">Lyase</keyword>
<dbReference type="Proteomes" id="UP000000602">
    <property type="component" value="Chromosome"/>
</dbReference>
<dbReference type="Gene3D" id="1.10.275.10">
    <property type="entry name" value="Fumarase/aspartase (N-terminal domain)"/>
    <property type="match status" value="1"/>
</dbReference>
<dbReference type="FunFam" id="1.10.275.10:FF:000001">
    <property type="entry name" value="Fumarate hydratase, mitochondrial"/>
    <property type="match status" value="1"/>
</dbReference>
<dbReference type="InterPro" id="IPR000362">
    <property type="entry name" value="Fumarate_lyase_fam"/>
</dbReference>
<dbReference type="STRING" id="177439.DP0352"/>
<dbReference type="PANTHER" id="PTHR42696:SF2">
    <property type="entry name" value="ASPARTATE AMMONIA-LYASE"/>
    <property type="match status" value="1"/>
</dbReference>
<dbReference type="FunFam" id="1.20.200.10:FF:000001">
    <property type="entry name" value="Fumarate hydratase, mitochondrial"/>
    <property type="match status" value="1"/>
</dbReference>
<dbReference type="AlphaFoldDB" id="Q6ARE3"/>
<dbReference type="InterPro" id="IPR018490">
    <property type="entry name" value="cNMP-bd_dom_sf"/>
</dbReference>
<dbReference type="PRINTS" id="PR00149">
    <property type="entry name" value="FUMRATELYASE"/>
</dbReference>
<dbReference type="GO" id="GO:0006099">
    <property type="term" value="P:tricarboxylic acid cycle"/>
    <property type="evidence" value="ECO:0007669"/>
    <property type="project" value="InterPro"/>
</dbReference>
<dbReference type="FunFam" id="1.10.40.30:FF:000002">
    <property type="entry name" value="Fumarate hydratase class II"/>
    <property type="match status" value="1"/>
</dbReference>